<proteinExistence type="predicted"/>
<gene>
    <name evidence="1" type="ORF">J7I42_05665</name>
</gene>
<evidence type="ECO:0000313" key="1">
    <source>
        <dbReference type="EMBL" id="MBO9199746.1"/>
    </source>
</evidence>
<dbReference type="EMBL" id="JAGHKO010000001">
    <property type="protein sequence ID" value="MBO9199746.1"/>
    <property type="molecule type" value="Genomic_DNA"/>
</dbReference>
<accession>A0ABS3YPE3</accession>
<protein>
    <submittedName>
        <fullName evidence="1">Uncharacterized protein</fullName>
    </submittedName>
</protein>
<evidence type="ECO:0000313" key="2">
    <source>
        <dbReference type="Proteomes" id="UP000677244"/>
    </source>
</evidence>
<keyword evidence="2" id="KW-1185">Reference proteome</keyword>
<reference evidence="1 2" key="1">
    <citation type="submission" date="2021-03" db="EMBL/GenBank/DDBJ databases">
        <title>Assistant Professor.</title>
        <authorList>
            <person name="Huq M.A."/>
        </authorList>
    </citation>
    <scope>NUCLEOTIDE SEQUENCE [LARGE SCALE GENOMIC DNA]</scope>
    <source>
        <strain evidence="1 2">MAH-29</strain>
    </source>
</reference>
<dbReference type="Proteomes" id="UP000677244">
    <property type="component" value="Unassembled WGS sequence"/>
</dbReference>
<organism evidence="1 2">
    <name type="scientific">Niastella soli</name>
    <dbReference type="NCBI Taxonomy" id="2821487"/>
    <lineage>
        <taxon>Bacteria</taxon>
        <taxon>Pseudomonadati</taxon>
        <taxon>Bacteroidota</taxon>
        <taxon>Chitinophagia</taxon>
        <taxon>Chitinophagales</taxon>
        <taxon>Chitinophagaceae</taxon>
        <taxon>Niastella</taxon>
    </lineage>
</organism>
<comment type="caution">
    <text evidence="1">The sequence shown here is derived from an EMBL/GenBank/DDBJ whole genome shotgun (WGS) entry which is preliminary data.</text>
</comment>
<sequence length="47" mass="5552">MNLRKKQGALNFKPASWQATRLYLGEGYKKQKWSCNLQLRFIIPLLV</sequence>
<dbReference type="RefSeq" id="WP_209137801.1">
    <property type="nucleotide sequence ID" value="NZ_JAGHKO010000001.1"/>
</dbReference>
<name>A0ABS3YPE3_9BACT</name>